<dbReference type="RefSeq" id="XP_014146187.1">
    <property type="nucleotide sequence ID" value="XM_014290712.1"/>
</dbReference>
<feature type="compositionally biased region" description="Polar residues" evidence="1">
    <location>
        <begin position="93"/>
        <end position="102"/>
    </location>
</feature>
<dbReference type="Proteomes" id="UP000054560">
    <property type="component" value="Unassembled WGS sequence"/>
</dbReference>
<evidence type="ECO:0000256" key="1">
    <source>
        <dbReference type="SAM" id="MobiDB-lite"/>
    </source>
</evidence>
<dbReference type="AlphaFoldDB" id="A0A0L0F6D4"/>
<accession>A0A0L0F6D4</accession>
<feature type="compositionally biased region" description="Low complexity" evidence="1">
    <location>
        <begin position="77"/>
        <end position="91"/>
    </location>
</feature>
<name>A0A0L0F6D4_9EUKA</name>
<evidence type="ECO:0000313" key="3">
    <source>
        <dbReference type="Proteomes" id="UP000054560"/>
    </source>
</evidence>
<sequence length="149" mass="16373">MSEFYLPHVERNISRTNALLSLGCCVRCTLRALRVTHPSCYRIPYHELESKVRSILSQAKVSESPTHTDTKPDESDTTLSTTEDTTTCIDTAKPNSDPMSENTVEDAVTVDDAVSKSIQGTKRTQTDTEIGEGGSNGPKKQKLDNQGKQ</sequence>
<reference evidence="2 3" key="1">
    <citation type="submission" date="2011-02" db="EMBL/GenBank/DDBJ databases">
        <title>The Genome Sequence of Sphaeroforma arctica JP610.</title>
        <authorList>
            <consortium name="The Broad Institute Genome Sequencing Platform"/>
            <person name="Russ C."/>
            <person name="Cuomo C."/>
            <person name="Young S.K."/>
            <person name="Zeng Q."/>
            <person name="Gargeya S."/>
            <person name="Alvarado L."/>
            <person name="Berlin A."/>
            <person name="Chapman S.B."/>
            <person name="Chen Z."/>
            <person name="Freedman E."/>
            <person name="Gellesch M."/>
            <person name="Goldberg J."/>
            <person name="Griggs A."/>
            <person name="Gujja S."/>
            <person name="Heilman E."/>
            <person name="Heiman D."/>
            <person name="Howarth C."/>
            <person name="Mehta T."/>
            <person name="Neiman D."/>
            <person name="Pearson M."/>
            <person name="Roberts A."/>
            <person name="Saif S."/>
            <person name="Shea T."/>
            <person name="Shenoy N."/>
            <person name="Sisk P."/>
            <person name="Stolte C."/>
            <person name="Sykes S."/>
            <person name="White J."/>
            <person name="Yandava C."/>
            <person name="Burger G."/>
            <person name="Gray M.W."/>
            <person name="Holland P.W.H."/>
            <person name="King N."/>
            <person name="Lang F.B.F."/>
            <person name="Roger A.J."/>
            <person name="Ruiz-Trillo I."/>
            <person name="Haas B."/>
            <person name="Nusbaum C."/>
            <person name="Birren B."/>
        </authorList>
    </citation>
    <scope>NUCLEOTIDE SEQUENCE [LARGE SCALE GENOMIC DNA]</scope>
    <source>
        <strain evidence="2 3">JP610</strain>
    </source>
</reference>
<dbReference type="GeneID" id="25915665"/>
<evidence type="ECO:0000313" key="2">
    <source>
        <dbReference type="EMBL" id="KNC72285.1"/>
    </source>
</evidence>
<gene>
    <name evidence="2" type="ORF">SARC_15161</name>
</gene>
<protein>
    <submittedName>
        <fullName evidence="2">Uncharacterized protein</fullName>
    </submittedName>
</protein>
<dbReference type="Gene3D" id="1.10.10.2050">
    <property type="match status" value="1"/>
</dbReference>
<proteinExistence type="predicted"/>
<dbReference type="EMBL" id="KQ247300">
    <property type="protein sequence ID" value="KNC72285.1"/>
    <property type="molecule type" value="Genomic_DNA"/>
</dbReference>
<keyword evidence="3" id="KW-1185">Reference proteome</keyword>
<feature type="region of interest" description="Disordered" evidence="1">
    <location>
        <begin position="58"/>
        <end position="149"/>
    </location>
</feature>
<organism evidence="2 3">
    <name type="scientific">Sphaeroforma arctica JP610</name>
    <dbReference type="NCBI Taxonomy" id="667725"/>
    <lineage>
        <taxon>Eukaryota</taxon>
        <taxon>Ichthyosporea</taxon>
        <taxon>Ichthyophonida</taxon>
        <taxon>Sphaeroforma</taxon>
    </lineage>
</organism>